<keyword evidence="5" id="KW-1185">Reference proteome</keyword>
<dbReference type="Pfam" id="PF00929">
    <property type="entry name" value="RNase_T"/>
    <property type="match status" value="1"/>
</dbReference>
<keyword evidence="2 4" id="KW-0378">Hydrolase</keyword>
<evidence type="ECO:0000313" key="5">
    <source>
        <dbReference type="Proteomes" id="UP001223802"/>
    </source>
</evidence>
<dbReference type="InterPro" id="IPR012337">
    <property type="entry name" value="RNaseH-like_sf"/>
</dbReference>
<dbReference type="PANTHER" id="PTHR30231">
    <property type="entry name" value="DNA POLYMERASE III SUBUNIT EPSILON"/>
    <property type="match status" value="1"/>
</dbReference>
<proteinExistence type="predicted"/>
<keyword evidence="2 4" id="KW-0269">Exonuclease</keyword>
<dbReference type="InterPro" id="IPR036397">
    <property type="entry name" value="RNaseH_sf"/>
</dbReference>
<dbReference type="GO" id="GO:0008408">
    <property type="term" value="F:3'-5' exonuclease activity"/>
    <property type="evidence" value="ECO:0007669"/>
    <property type="project" value="TreeGrafter"/>
</dbReference>
<dbReference type="SMART" id="SM00479">
    <property type="entry name" value="EXOIII"/>
    <property type="match status" value="1"/>
</dbReference>
<dbReference type="AlphaFoldDB" id="A0AA50Q989"/>
<dbReference type="RefSeq" id="WP_306761021.1">
    <property type="nucleotide sequence ID" value="NZ_CP118224.1"/>
</dbReference>
<sequence length="205" mass="23347">MLPLKRLWLARKFAGSPWHHLFEPYRGDDIIAIDTETTGLDPRRADVLTIAAVPIRGRRVLTSQRLELTLGASPRLTGDSIRIHGLRHQDLGAGSPPHEALGRLLGFIQNRPLLGYHVRFDIAILSRLTREQFGFELPNRHIELAHLYRRRQLRQNPDIEPDLDFERMASQLRVPLLARHTAFGDALTTALMYLALAPDHALTNR</sequence>
<dbReference type="GO" id="GO:0005829">
    <property type="term" value="C:cytosol"/>
    <property type="evidence" value="ECO:0007669"/>
    <property type="project" value="TreeGrafter"/>
</dbReference>
<feature type="domain" description="Exonuclease" evidence="3">
    <location>
        <begin position="29"/>
        <end position="202"/>
    </location>
</feature>
<dbReference type="CDD" id="cd06127">
    <property type="entry name" value="DEDDh"/>
    <property type="match status" value="1"/>
</dbReference>
<dbReference type="NCBIfam" id="NF006601">
    <property type="entry name" value="PRK09145.1"/>
    <property type="match status" value="1"/>
</dbReference>
<keyword evidence="1" id="KW-0540">Nuclease</keyword>
<evidence type="ECO:0000256" key="2">
    <source>
        <dbReference type="ARBA" id="ARBA00022839"/>
    </source>
</evidence>
<organism evidence="4 5">
    <name type="scientific">Oceanimonas pelagia</name>
    <dbReference type="NCBI Taxonomy" id="3028314"/>
    <lineage>
        <taxon>Bacteria</taxon>
        <taxon>Pseudomonadati</taxon>
        <taxon>Pseudomonadota</taxon>
        <taxon>Gammaproteobacteria</taxon>
        <taxon>Aeromonadales</taxon>
        <taxon>Aeromonadaceae</taxon>
        <taxon>Oceanimonas</taxon>
    </lineage>
</organism>
<gene>
    <name evidence="4" type="ORF">PU634_11835</name>
</gene>
<evidence type="ECO:0000313" key="4">
    <source>
        <dbReference type="EMBL" id="WMC09803.1"/>
    </source>
</evidence>
<reference evidence="4 5" key="1">
    <citation type="submission" date="2023-02" db="EMBL/GenBank/DDBJ databases">
        <title>Complete genome sequence of a novel bacterium Oceanimonas sp. NTOU-MSR1 isolated from marine coast sediment.</title>
        <authorList>
            <person name="Yang H.-T."/>
            <person name="Chen Y.-L."/>
            <person name="Ho Y.-N."/>
        </authorList>
    </citation>
    <scope>NUCLEOTIDE SEQUENCE [LARGE SCALE GENOMIC DNA]</scope>
    <source>
        <strain evidence="4 5">NTOU-MSR1</strain>
    </source>
</reference>
<dbReference type="SUPFAM" id="SSF53098">
    <property type="entry name" value="Ribonuclease H-like"/>
    <property type="match status" value="1"/>
</dbReference>
<name>A0AA50Q989_9GAMM</name>
<evidence type="ECO:0000256" key="1">
    <source>
        <dbReference type="ARBA" id="ARBA00022722"/>
    </source>
</evidence>
<dbReference type="Proteomes" id="UP001223802">
    <property type="component" value="Chromosome"/>
</dbReference>
<dbReference type="PANTHER" id="PTHR30231:SF7">
    <property type="entry name" value="BLR4117 PROTEIN"/>
    <property type="match status" value="1"/>
</dbReference>
<dbReference type="GO" id="GO:0003676">
    <property type="term" value="F:nucleic acid binding"/>
    <property type="evidence" value="ECO:0007669"/>
    <property type="project" value="InterPro"/>
</dbReference>
<dbReference type="Gene3D" id="3.30.420.10">
    <property type="entry name" value="Ribonuclease H-like superfamily/Ribonuclease H"/>
    <property type="match status" value="1"/>
</dbReference>
<protein>
    <submittedName>
        <fullName evidence="4">3'-5' exonuclease</fullName>
    </submittedName>
</protein>
<dbReference type="EMBL" id="CP118224">
    <property type="protein sequence ID" value="WMC09803.1"/>
    <property type="molecule type" value="Genomic_DNA"/>
</dbReference>
<dbReference type="KEGG" id="ope:PU634_11835"/>
<dbReference type="GO" id="GO:0006259">
    <property type="term" value="P:DNA metabolic process"/>
    <property type="evidence" value="ECO:0007669"/>
    <property type="project" value="UniProtKB-ARBA"/>
</dbReference>
<evidence type="ECO:0000259" key="3">
    <source>
        <dbReference type="SMART" id="SM00479"/>
    </source>
</evidence>
<dbReference type="InterPro" id="IPR013520">
    <property type="entry name" value="Ribonucl_H"/>
</dbReference>
<accession>A0AA50Q989</accession>